<reference evidence="2 3" key="1">
    <citation type="submission" date="2020-10" db="EMBL/GenBank/DDBJ databases">
        <title>The Coptis chinensis genome and diversification of protoberbering-type alkaloids.</title>
        <authorList>
            <person name="Wang B."/>
            <person name="Shu S."/>
            <person name="Song C."/>
            <person name="Liu Y."/>
        </authorList>
    </citation>
    <scope>NUCLEOTIDE SEQUENCE [LARGE SCALE GENOMIC DNA]</scope>
    <source>
        <strain evidence="2">HL-2020</strain>
        <tissue evidence="2">Leaf</tissue>
    </source>
</reference>
<dbReference type="InterPro" id="IPR006598">
    <property type="entry name" value="CAP10"/>
</dbReference>
<dbReference type="PANTHER" id="PTHR12203">
    <property type="entry name" value="KDEL LYS-ASP-GLU-LEU CONTAINING - RELATED"/>
    <property type="match status" value="1"/>
</dbReference>
<evidence type="ECO:0000313" key="2">
    <source>
        <dbReference type="EMBL" id="KAF9607381.1"/>
    </source>
</evidence>
<keyword evidence="3" id="KW-1185">Reference proteome</keyword>
<dbReference type="Pfam" id="PF05686">
    <property type="entry name" value="Glyco_transf_90"/>
    <property type="match status" value="1"/>
</dbReference>
<dbReference type="EMBL" id="JADFTS010000005">
    <property type="protein sequence ID" value="KAF9607381.1"/>
    <property type="molecule type" value="Genomic_DNA"/>
</dbReference>
<accession>A0A835HX74</accession>
<dbReference type="InterPro" id="IPR051091">
    <property type="entry name" value="O-Glucosyltr/Glycosyltrsf_90"/>
</dbReference>
<dbReference type="AlphaFoldDB" id="A0A835HX74"/>
<sequence length="146" mass="17550">MPQFRCLCFLIGNSRVDAHTNPERKNFSFKFFFQMHCYDLHILTKPEININPWEFLLEELKEGNDKVKWTEWEPYAYWKENPRVLKTRQDLLKCKTTDKVDWNACLYAQVEEMSRKTQLAYGFPRCVVERILHICGLLVEICLKAR</sequence>
<evidence type="ECO:0000313" key="3">
    <source>
        <dbReference type="Proteomes" id="UP000631114"/>
    </source>
</evidence>
<protein>
    <recommendedName>
        <fullName evidence="1">Glycosyl transferase CAP10 domain-containing protein</fullName>
    </recommendedName>
</protein>
<organism evidence="2 3">
    <name type="scientific">Coptis chinensis</name>
    <dbReference type="NCBI Taxonomy" id="261450"/>
    <lineage>
        <taxon>Eukaryota</taxon>
        <taxon>Viridiplantae</taxon>
        <taxon>Streptophyta</taxon>
        <taxon>Embryophyta</taxon>
        <taxon>Tracheophyta</taxon>
        <taxon>Spermatophyta</taxon>
        <taxon>Magnoliopsida</taxon>
        <taxon>Ranunculales</taxon>
        <taxon>Ranunculaceae</taxon>
        <taxon>Coptidoideae</taxon>
        <taxon>Coptis</taxon>
    </lineage>
</organism>
<gene>
    <name evidence="2" type="ORF">IFM89_034147</name>
</gene>
<evidence type="ECO:0000259" key="1">
    <source>
        <dbReference type="Pfam" id="PF05686"/>
    </source>
</evidence>
<dbReference type="OrthoDB" id="202415at2759"/>
<comment type="caution">
    <text evidence="2">The sequence shown here is derived from an EMBL/GenBank/DDBJ whole genome shotgun (WGS) entry which is preliminary data.</text>
</comment>
<proteinExistence type="predicted"/>
<dbReference type="Proteomes" id="UP000631114">
    <property type="component" value="Unassembled WGS sequence"/>
</dbReference>
<dbReference type="PANTHER" id="PTHR12203:SF99">
    <property type="entry name" value="OS04G0534100 PROTEIN"/>
    <property type="match status" value="1"/>
</dbReference>
<name>A0A835HX74_9MAGN</name>
<feature type="domain" description="Glycosyl transferase CAP10" evidence="1">
    <location>
        <begin position="44"/>
        <end position="116"/>
    </location>
</feature>